<accession>A0A828ZRI0</accession>
<evidence type="ECO:0000313" key="3">
    <source>
        <dbReference type="Proteomes" id="UP000010553"/>
    </source>
</evidence>
<comment type="caution">
    <text evidence="2">The sequence shown here is derived from an EMBL/GenBank/DDBJ whole genome shotgun (WGS) entry which is preliminary data.</text>
</comment>
<dbReference type="RefSeq" id="WP_002290377.1">
    <property type="nucleotide sequence ID" value="NZ_KB029695.1"/>
</dbReference>
<dbReference type="EMBL" id="AHXC01000013">
    <property type="protein sequence ID" value="ELB00525.1"/>
    <property type="molecule type" value="Genomic_DNA"/>
</dbReference>
<gene>
    <name evidence="2" type="ORF">OIE_05313</name>
</gene>
<feature type="chain" id="PRO_5039211217" evidence="1">
    <location>
        <begin position="22"/>
        <end position="41"/>
    </location>
</feature>
<proteinExistence type="predicted"/>
<evidence type="ECO:0000256" key="1">
    <source>
        <dbReference type="SAM" id="SignalP"/>
    </source>
</evidence>
<sequence length="41" mass="4126">MKHFKKIALTGIAVLTGTLLAACGGGDSNSKDGQVTLSYAS</sequence>
<protein>
    <submittedName>
        <fullName evidence="2">Uncharacterized protein</fullName>
    </submittedName>
</protein>
<keyword evidence="1" id="KW-0732">Signal</keyword>
<reference evidence="2 3" key="1">
    <citation type="submission" date="2012-12" db="EMBL/GenBank/DDBJ databases">
        <title>The Genome Sequence of Enterococcus faecium E1590.</title>
        <authorList>
            <consortium name="The Broad Institute Genome Sequencing Platform"/>
            <consortium name="The Broad Institute Genome Sequencing Center for Infectious Disease"/>
            <person name="Earl A.M."/>
            <person name="Gilmore M.S."/>
            <person name="van Schaik W."/>
            <person name="Lebreton F."/>
            <person name="Willems R.J."/>
            <person name="Walker B."/>
            <person name="Young S.K."/>
            <person name="Zeng Q."/>
            <person name="Gargeya S."/>
            <person name="Fitzgerald M."/>
            <person name="Haas B."/>
            <person name="Abouelleil A."/>
            <person name="Alvarado L."/>
            <person name="Arachchi H.M."/>
            <person name="Berlin A.M."/>
            <person name="Chapman S.B."/>
            <person name="Dewar J."/>
            <person name="Goldberg J."/>
            <person name="Griggs A."/>
            <person name="Gujja S."/>
            <person name="Hansen M."/>
            <person name="Howarth C."/>
            <person name="Imamovic A."/>
            <person name="Larimer J."/>
            <person name="McCowan C."/>
            <person name="Murphy C."/>
            <person name="Neiman D."/>
            <person name="Pearson M."/>
            <person name="Priest M."/>
            <person name="Roberts A."/>
            <person name="Saif S."/>
            <person name="Shea T."/>
            <person name="Sisk P."/>
            <person name="Sykes S."/>
            <person name="Wortman J."/>
            <person name="Nusbaum C."/>
            <person name="Birren B."/>
        </authorList>
    </citation>
    <scope>NUCLEOTIDE SEQUENCE [LARGE SCALE GENOMIC DNA]</scope>
    <source>
        <strain evidence="2 3">E1590</strain>
    </source>
</reference>
<dbReference type="AlphaFoldDB" id="A0A828ZRI0"/>
<feature type="signal peptide" evidence="1">
    <location>
        <begin position="1"/>
        <end position="21"/>
    </location>
</feature>
<organism evidence="2 3">
    <name type="scientific">Enterococcus faecium EnGen0003</name>
    <dbReference type="NCBI Taxonomy" id="1138901"/>
    <lineage>
        <taxon>Bacteria</taxon>
        <taxon>Bacillati</taxon>
        <taxon>Bacillota</taxon>
        <taxon>Bacilli</taxon>
        <taxon>Lactobacillales</taxon>
        <taxon>Enterococcaceae</taxon>
        <taxon>Enterococcus</taxon>
    </lineage>
</organism>
<name>A0A828ZRI0_ENTFC</name>
<dbReference type="Proteomes" id="UP000010553">
    <property type="component" value="Unassembled WGS sequence"/>
</dbReference>
<evidence type="ECO:0000313" key="2">
    <source>
        <dbReference type="EMBL" id="ELB00525.1"/>
    </source>
</evidence>
<dbReference type="PROSITE" id="PS51257">
    <property type="entry name" value="PROKAR_LIPOPROTEIN"/>
    <property type="match status" value="1"/>
</dbReference>